<dbReference type="Pfam" id="PF03168">
    <property type="entry name" value="LEA_2"/>
    <property type="match status" value="1"/>
</dbReference>
<feature type="domain" description="Water stress and hypersensitive response" evidence="3">
    <location>
        <begin position="29"/>
        <end position="142"/>
    </location>
</feature>
<dbReference type="PANTHER" id="PTHR31459:SF2">
    <property type="entry name" value="OS03G0843300 PROTEIN"/>
    <property type="match status" value="1"/>
</dbReference>
<dbReference type="Gene3D" id="2.60.40.1820">
    <property type="match status" value="1"/>
</dbReference>
<dbReference type="eggNOG" id="COG5608">
    <property type="taxonomic scope" value="Bacteria"/>
</dbReference>
<dbReference type="HOGENOM" id="CLU_1755271_0_0_7"/>
<dbReference type="SMART" id="SM00769">
    <property type="entry name" value="WHy"/>
    <property type="match status" value="1"/>
</dbReference>
<evidence type="ECO:0000259" key="3">
    <source>
        <dbReference type="SMART" id="SM00769"/>
    </source>
</evidence>
<dbReference type="KEGG" id="bex:A11Q_2101"/>
<gene>
    <name evidence="4" type="ORF">A11Q_2101</name>
</gene>
<dbReference type="RefSeq" id="WP_015470807.1">
    <property type="nucleotide sequence ID" value="NC_020813.1"/>
</dbReference>
<organism evidence="4 5">
    <name type="scientific">Pseudobdellovibrio exovorus JSS</name>
    <dbReference type="NCBI Taxonomy" id="1184267"/>
    <lineage>
        <taxon>Bacteria</taxon>
        <taxon>Pseudomonadati</taxon>
        <taxon>Bdellovibrionota</taxon>
        <taxon>Bdellovibrionia</taxon>
        <taxon>Bdellovibrionales</taxon>
        <taxon>Pseudobdellovibrionaceae</taxon>
        <taxon>Pseudobdellovibrio</taxon>
    </lineage>
</organism>
<keyword evidence="2" id="KW-0732">Signal</keyword>
<dbReference type="PROSITE" id="PS51257">
    <property type="entry name" value="PROKAR_LIPOPROTEIN"/>
    <property type="match status" value="1"/>
</dbReference>
<dbReference type="Proteomes" id="UP000012040">
    <property type="component" value="Chromosome"/>
</dbReference>
<proteinExistence type="inferred from homology"/>
<dbReference type="PANTHER" id="PTHR31459">
    <property type="match status" value="1"/>
</dbReference>
<feature type="chain" id="PRO_5004060044" description="Water stress and hypersensitive response domain-containing protein" evidence="2">
    <location>
        <begin position="21"/>
        <end position="147"/>
    </location>
</feature>
<dbReference type="InterPro" id="IPR004864">
    <property type="entry name" value="LEA_2"/>
</dbReference>
<reference evidence="4 5" key="1">
    <citation type="journal article" date="2013" name="ISME J.">
        <title>By their genes ye shall know them: genomic signatures of predatory bacteria.</title>
        <authorList>
            <person name="Pasternak Z."/>
            <person name="Pietrokovski S."/>
            <person name="Rotem O."/>
            <person name="Gophna U."/>
            <person name="Lurie-Weinberger M.N."/>
            <person name="Jurkevitch E."/>
        </authorList>
    </citation>
    <scope>NUCLEOTIDE SEQUENCE [LARGE SCALE GENOMIC DNA]</scope>
    <source>
        <strain evidence="4 5">JSS</strain>
    </source>
</reference>
<name>M4VA83_9BACT</name>
<evidence type="ECO:0000256" key="1">
    <source>
        <dbReference type="ARBA" id="ARBA00005960"/>
    </source>
</evidence>
<comment type="similarity">
    <text evidence="1">Belongs to the LEA type 2 family.</text>
</comment>
<accession>M4VA83</accession>
<dbReference type="SUPFAM" id="SSF117070">
    <property type="entry name" value="LEA14-like"/>
    <property type="match status" value="1"/>
</dbReference>
<dbReference type="GO" id="GO:0009269">
    <property type="term" value="P:response to desiccation"/>
    <property type="evidence" value="ECO:0007669"/>
    <property type="project" value="InterPro"/>
</dbReference>
<protein>
    <recommendedName>
        <fullName evidence="3">Water stress and hypersensitive response domain-containing protein</fullName>
    </recommendedName>
</protein>
<feature type="signal peptide" evidence="2">
    <location>
        <begin position="1"/>
        <end position="20"/>
    </location>
</feature>
<dbReference type="InterPro" id="IPR013990">
    <property type="entry name" value="WHy-dom"/>
</dbReference>
<keyword evidence="5" id="KW-1185">Reference proteome</keyword>
<sequence length="147" mass="16254">MKFWISAVLVLMLSSCSSLTKDLLKDPEVKVIDFKVTNVTLEDVSVAVQMNIKNPNPIPLKLDAVNYALKFSGEKVTEGVFDDGVNVPASGENNVTVPFRFKYSSLGNLVTSLLNNTFTREYELDGSAKLGIFSIPFKQKGEVKFNK</sequence>
<dbReference type="STRING" id="1184267.A11Q_2101"/>
<dbReference type="OrthoDB" id="5293361at2"/>
<evidence type="ECO:0000256" key="2">
    <source>
        <dbReference type="SAM" id="SignalP"/>
    </source>
</evidence>
<dbReference type="EMBL" id="CP003537">
    <property type="protein sequence ID" value="AGH96317.1"/>
    <property type="molecule type" value="Genomic_DNA"/>
</dbReference>
<evidence type="ECO:0000313" key="4">
    <source>
        <dbReference type="EMBL" id="AGH96317.1"/>
    </source>
</evidence>
<dbReference type="AlphaFoldDB" id="M4VA83"/>
<evidence type="ECO:0000313" key="5">
    <source>
        <dbReference type="Proteomes" id="UP000012040"/>
    </source>
</evidence>
<dbReference type="PATRIC" id="fig|1184267.3.peg.2126"/>
<dbReference type="InterPro" id="IPR045043">
    <property type="entry name" value="Lea14-like"/>
</dbReference>